<evidence type="ECO:0000313" key="2">
    <source>
        <dbReference type="Proteomes" id="UP001345963"/>
    </source>
</evidence>
<evidence type="ECO:0000313" key="1">
    <source>
        <dbReference type="EMBL" id="MED6240525.1"/>
    </source>
</evidence>
<comment type="caution">
    <text evidence="1">The sequence shown here is derived from an EMBL/GenBank/DDBJ whole genome shotgun (WGS) entry which is preliminary data.</text>
</comment>
<keyword evidence="2" id="KW-1185">Reference proteome</keyword>
<accession>A0ABU7AT02</accession>
<organism evidence="1 2">
    <name type="scientific">Ataeniobius toweri</name>
    <dbReference type="NCBI Taxonomy" id="208326"/>
    <lineage>
        <taxon>Eukaryota</taxon>
        <taxon>Metazoa</taxon>
        <taxon>Chordata</taxon>
        <taxon>Craniata</taxon>
        <taxon>Vertebrata</taxon>
        <taxon>Euteleostomi</taxon>
        <taxon>Actinopterygii</taxon>
        <taxon>Neopterygii</taxon>
        <taxon>Teleostei</taxon>
        <taxon>Neoteleostei</taxon>
        <taxon>Acanthomorphata</taxon>
        <taxon>Ovalentaria</taxon>
        <taxon>Atherinomorphae</taxon>
        <taxon>Cyprinodontiformes</taxon>
        <taxon>Goodeidae</taxon>
        <taxon>Ataeniobius</taxon>
    </lineage>
</organism>
<evidence type="ECO:0008006" key="3">
    <source>
        <dbReference type="Google" id="ProtNLM"/>
    </source>
</evidence>
<sequence>MEEIFTCFGVPAKFHSDQGRNFESQANTNETGTTNFLQSNRTAVQKSSQCTTAALMFGRELRTLAEFVFGTLSQPEIVMEEMDYLWTMKDRLQEVHDYIHWTQIICGLRKKGIYDNQYQEHGYAHGLKFTSV</sequence>
<name>A0ABU7AT02_9TELE</name>
<proteinExistence type="predicted"/>
<gene>
    <name evidence="1" type="ORF">ATANTOWER_022550</name>
</gene>
<reference evidence="1 2" key="1">
    <citation type="submission" date="2021-07" db="EMBL/GenBank/DDBJ databases">
        <authorList>
            <person name="Palmer J.M."/>
        </authorList>
    </citation>
    <scope>NUCLEOTIDE SEQUENCE [LARGE SCALE GENOMIC DNA]</scope>
    <source>
        <strain evidence="1 2">AT_MEX2019</strain>
        <tissue evidence="1">Muscle</tissue>
    </source>
</reference>
<protein>
    <recommendedName>
        <fullName evidence="3">Integrase catalytic domain-containing protein</fullName>
    </recommendedName>
</protein>
<dbReference type="EMBL" id="JAHUTI010024603">
    <property type="protein sequence ID" value="MED6240525.1"/>
    <property type="molecule type" value="Genomic_DNA"/>
</dbReference>
<dbReference type="Proteomes" id="UP001345963">
    <property type="component" value="Unassembled WGS sequence"/>
</dbReference>